<dbReference type="AlphaFoldDB" id="B6GZD4"/>
<dbReference type="BioCyc" id="PCHR:PC12G01910-MONOMER"/>
<proteinExistence type="predicted"/>
<evidence type="ECO:0000313" key="2">
    <source>
        <dbReference type="Proteomes" id="UP000000724"/>
    </source>
</evidence>
<name>B6GZD4_PENRW</name>
<dbReference type="InterPro" id="IPR011249">
    <property type="entry name" value="Metalloenz_LuxS/M16"/>
</dbReference>
<dbReference type="GO" id="GO:0046872">
    <property type="term" value="F:metal ion binding"/>
    <property type="evidence" value="ECO:0007669"/>
    <property type="project" value="InterPro"/>
</dbReference>
<accession>B6GZD4</accession>
<dbReference type="OrthoDB" id="4351501at2759"/>
<dbReference type="VEuPathDB" id="FungiDB:PCH_Pc12g01910"/>
<dbReference type="HOGENOM" id="CLU_1768713_0_0_1"/>
<organism evidence="1 2">
    <name type="scientific">Penicillium rubens (strain ATCC 28089 / DSM 1075 / NRRL 1951 / Wisconsin 54-1255)</name>
    <name type="common">Penicillium chrysogenum</name>
    <dbReference type="NCBI Taxonomy" id="500485"/>
    <lineage>
        <taxon>Eukaryota</taxon>
        <taxon>Fungi</taxon>
        <taxon>Dikarya</taxon>
        <taxon>Ascomycota</taxon>
        <taxon>Pezizomycotina</taxon>
        <taxon>Eurotiomycetes</taxon>
        <taxon>Eurotiomycetidae</taxon>
        <taxon>Eurotiales</taxon>
        <taxon>Aspergillaceae</taxon>
        <taxon>Penicillium</taxon>
        <taxon>Penicillium chrysogenum species complex</taxon>
    </lineage>
</organism>
<dbReference type="SUPFAM" id="SSF63411">
    <property type="entry name" value="LuxS/MPP-like metallohydrolase"/>
    <property type="match status" value="1"/>
</dbReference>
<keyword evidence="2" id="KW-1185">Reference proteome</keyword>
<dbReference type="Proteomes" id="UP000000724">
    <property type="component" value="Contig Pc00c12"/>
</dbReference>
<reference evidence="1 2" key="1">
    <citation type="journal article" date="2008" name="Nat. Biotechnol.">
        <title>Genome sequencing and analysis of the filamentous fungus Penicillium chrysogenum.</title>
        <authorList>
            <person name="van den Berg M.A."/>
            <person name="Albang R."/>
            <person name="Albermann K."/>
            <person name="Badger J.H."/>
            <person name="Daran J.-M."/>
            <person name="Driessen A.J.M."/>
            <person name="Garcia-Estrada C."/>
            <person name="Fedorova N.D."/>
            <person name="Harris D.M."/>
            <person name="Heijne W.H.M."/>
            <person name="Joardar V.S."/>
            <person name="Kiel J.A.K.W."/>
            <person name="Kovalchuk A."/>
            <person name="Martin J.F."/>
            <person name="Nierman W.C."/>
            <person name="Nijland J.G."/>
            <person name="Pronk J.T."/>
            <person name="Roubos J.A."/>
            <person name="van der Klei I.J."/>
            <person name="van Peij N.N.M.E."/>
            <person name="Veenhuis M."/>
            <person name="von Doehren H."/>
            <person name="Wagner C."/>
            <person name="Wortman J.R."/>
            <person name="Bovenberg R.A.L."/>
        </authorList>
    </citation>
    <scope>NUCLEOTIDE SEQUENCE [LARGE SCALE GENOMIC DNA]</scope>
    <source>
        <strain evidence="2">ATCC 28089 / DSM 1075 / NRRL 1951 / Wisconsin 54-1255</strain>
    </source>
</reference>
<gene>
    <name evidence="1" type="ORF">Pc12g01910</name>
    <name evidence="1" type="ORF">PCH_Pc12g01910</name>
</gene>
<protein>
    <submittedName>
        <fullName evidence="1">Pc12g01910 protein</fullName>
    </submittedName>
</protein>
<dbReference type="eggNOG" id="KOG0961">
    <property type="taxonomic scope" value="Eukaryota"/>
</dbReference>
<sequence>MPSSGRLLSFNRQFTEAFLGIEGLGSQSVVRPPWLDPLMLEGAISSVAVNFANEQITTASGAQGSSIRQVVRNLPSDHQEKMLKNVRAITVDQIKGAVRDILLPMFTLKTANLVVTYTAVLENICFEASGFSPTLQPLKEFEDEYGL</sequence>
<dbReference type="EMBL" id="AM920427">
    <property type="protein sequence ID" value="CAP79818.1"/>
    <property type="molecule type" value="Genomic_DNA"/>
</dbReference>
<evidence type="ECO:0000313" key="1">
    <source>
        <dbReference type="EMBL" id="CAP79818.1"/>
    </source>
</evidence>